<dbReference type="InterPro" id="IPR001283">
    <property type="entry name" value="CRISP-related"/>
</dbReference>
<comment type="caution">
    <text evidence="3">The sequence shown here is derived from an EMBL/GenBank/DDBJ whole genome shotgun (WGS) entry which is preliminary data.</text>
</comment>
<dbReference type="InterPro" id="IPR014044">
    <property type="entry name" value="CAP_dom"/>
</dbReference>
<evidence type="ECO:0000259" key="2">
    <source>
        <dbReference type="PROSITE" id="PS51782"/>
    </source>
</evidence>
<dbReference type="Proteomes" id="UP001211065">
    <property type="component" value="Unassembled WGS sequence"/>
</dbReference>
<organism evidence="3 4">
    <name type="scientific">Clydaea vesicula</name>
    <dbReference type="NCBI Taxonomy" id="447962"/>
    <lineage>
        <taxon>Eukaryota</taxon>
        <taxon>Fungi</taxon>
        <taxon>Fungi incertae sedis</taxon>
        <taxon>Chytridiomycota</taxon>
        <taxon>Chytridiomycota incertae sedis</taxon>
        <taxon>Chytridiomycetes</taxon>
        <taxon>Lobulomycetales</taxon>
        <taxon>Lobulomycetaceae</taxon>
        <taxon>Clydaea</taxon>
    </lineage>
</organism>
<feature type="region of interest" description="Disordered" evidence="1">
    <location>
        <begin position="188"/>
        <end position="220"/>
    </location>
</feature>
<dbReference type="InterPro" id="IPR018392">
    <property type="entry name" value="LysM"/>
</dbReference>
<reference evidence="3" key="1">
    <citation type="submission" date="2020-05" db="EMBL/GenBank/DDBJ databases">
        <title>Phylogenomic resolution of chytrid fungi.</title>
        <authorList>
            <person name="Stajich J.E."/>
            <person name="Amses K."/>
            <person name="Simmons R."/>
            <person name="Seto K."/>
            <person name="Myers J."/>
            <person name="Bonds A."/>
            <person name="Quandt C.A."/>
            <person name="Barry K."/>
            <person name="Liu P."/>
            <person name="Grigoriev I."/>
            <person name="Longcore J.E."/>
            <person name="James T.Y."/>
        </authorList>
    </citation>
    <scope>NUCLEOTIDE SEQUENCE</scope>
    <source>
        <strain evidence="3">JEL0476</strain>
    </source>
</reference>
<dbReference type="InterPro" id="IPR036779">
    <property type="entry name" value="LysM_dom_sf"/>
</dbReference>
<dbReference type="Pfam" id="PF01476">
    <property type="entry name" value="LysM"/>
    <property type="match status" value="2"/>
</dbReference>
<keyword evidence="4" id="KW-1185">Reference proteome</keyword>
<dbReference type="PROSITE" id="PS51782">
    <property type="entry name" value="LYSM"/>
    <property type="match status" value="2"/>
</dbReference>
<dbReference type="CDD" id="cd00118">
    <property type="entry name" value="LysM"/>
    <property type="match status" value="2"/>
</dbReference>
<dbReference type="AlphaFoldDB" id="A0AAD5XRY4"/>
<accession>A0AAD5XRY4</accession>
<evidence type="ECO:0000313" key="4">
    <source>
        <dbReference type="Proteomes" id="UP001211065"/>
    </source>
</evidence>
<dbReference type="SMART" id="SM00198">
    <property type="entry name" value="SCP"/>
    <property type="match status" value="1"/>
</dbReference>
<dbReference type="SUPFAM" id="SSF55797">
    <property type="entry name" value="PR-1-like"/>
    <property type="match status" value="1"/>
</dbReference>
<dbReference type="SMART" id="SM00257">
    <property type="entry name" value="LysM"/>
    <property type="match status" value="2"/>
</dbReference>
<feature type="domain" description="LysM" evidence="2">
    <location>
        <begin position="68"/>
        <end position="112"/>
    </location>
</feature>
<feature type="domain" description="LysM" evidence="2">
    <location>
        <begin position="10"/>
        <end position="56"/>
    </location>
</feature>
<dbReference type="InterPro" id="IPR035940">
    <property type="entry name" value="CAP_sf"/>
</dbReference>
<name>A0AAD5XRY4_9FUNG</name>
<dbReference type="Gene3D" id="3.40.33.10">
    <property type="entry name" value="CAP"/>
    <property type="match status" value="1"/>
</dbReference>
<gene>
    <name evidence="3" type="ORF">HK099_001694</name>
</gene>
<dbReference type="PRINTS" id="PR00837">
    <property type="entry name" value="V5TPXLIKE"/>
</dbReference>
<dbReference type="EMBL" id="JADGJW010001500">
    <property type="protein sequence ID" value="KAJ3202929.1"/>
    <property type="molecule type" value="Genomic_DNA"/>
</dbReference>
<dbReference type="Pfam" id="PF00188">
    <property type="entry name" value="CAP"/>
    <property type="match status" value="1"/>
</dbReference>
<feature type="compositionally biased region" description="Pro residues" evidence="1">
    <location>
        <begin position="191"/>
        <end position="208"/>
    </location>
</feature>
<protein>
    <recommendedName>
        <fullName evidence="2">LysM domain-containing protein</fullName>
    </recommendedName>
</protein>
<dbReference type="PANTHER" id="PTHR10334">
    <property type="entry name" value="CYSTEINE-RICH SECRETORY PROTEIN-RELATED"/>
    <property type="match status" value="1"/>
</dbReference>
<dbReference type="SUPFAM" id="SSF54106">
    <property type="entry name" value="LysM domain"/>
    <property type="match status" value="2"/>
</dbReference>
<sequence>MPSIMGICNNQYVVVAGDTALEIALKHKITLQHLLSQNKRIIHNPDVLFIGQKLCVQEEANFNSECNLIYNVISGDICDLIAKNSKLTFKEFSDLNPGLDCSNLQIGQILCIGKFGDITTPPEVDDSTATTSFFSTATTITTATLVSTAKPETTTSVLLNATETANATLSTIASTTTQITTTSQIVEQTQPPAPIVEPPPPEPAPAPPVSRGNADAGSSISAHNQCRAAAGISGLGWDEGLAASSQEYADVLASNGCSLQHARGDFGENLYMTSGGSQGSESNAVDAWCSEDLNSFNHHTQVIWRGTSSVGCGVSSNWCGTVVVCRYYPRGNMGGSDWFS</sequence>
<evidence type="ECO:0000256" key="1">
    <source>
        <dbReference type="SAM" id="MobiDB-lite"/>
    </source>
</evidence>
<proteinExistence type="predicted"/>
<evidence type="ECO:0000313" key="3">
    <source>
        <dbReference type="EMBL" id="KAJ3202929.1"/>
    </source>
</evidence>
<dbReference type="Gene3D" id="3.10.350.10">
    <property type="entry name" value="LysM domain"/>
    <property type="match status" value="2"/>
</dbReference>